<evidence type="ECO:0000313" key="1">
    <source>
        <dbReference type="EMBL" id="EMB35865.1"/>
    </source>
</evidence>
<dbReference type="Proteomes" id="UP000011705">
    <property type="component" value="Chromosome"/>
</dbReference>
<dbReference type="HOGENOM" id="CLU_1239691_0_0_12"/>
<dbReference type="AlphaFoldDB" id="A0A0E2E7N7"/>
<dbReference type="EMBL" id="AGDV01000001">
    <property type="protein sequence ID" value="EMB35865.1"/>
    <property type="molecule type" value="Genomic_DNA"/>
</dbReference>
<gene>
    <name evidence="1" type="ORF">HMPREF9726_00057</name>
</gene>
<comment type="caution">
    <text evidence="1">The sequence shown here is derived from an EMBL/GenBank/DDBJ whole genome shotgun (WGS) entry which is preliminary data.</text>
</comment>
<organism evidence="1">
    <name type="scientific">Treponema denticola H-22</name>
    <dbReference type="NCBI Taxonomy" id="999432"/>
    <lineage>
        <taxon>Bacteria</taxon>
        <taxon>Pseudomonadati</taxon>
        <taxon>Spirochaetota</taxon>
        <taxon>Spirochaetia</taxon>
        <taxon>Spirochaetales</taxon>
        <taxon>Treponemataceae</taxon>
        <taxon>Treponema</taxon>
    </lineage>
</organism>
<accession>A0A0E2E7N7</accession>
<proteinExistence type="predicted"/>
<sequence>MKKNKVLYSIFLVFIAVFSLWGNEGAKLLEDYKTVLMRIRYSKTSGFCHDGKTEIREEKVKGSENSFFTEQKNIYLKVKNIKENKVYYTRCFELQEDNGKLAAAANYQIEPAVKITGHWNFFKIGKKLNITVCSGEKCKNTEMTLYEINETPKNIKDGIFFEFDESEKKEALNFSISLNAKPMPIIDIKEEEAKMNEILKKMEKYFTAAQIKEKKDAFYKALASLK</sequence>
<dbReference type="PATRIC" id="fig|999432.5.peg.58"/>
<reference evidence="1" key="1">
    <citation type="submission" date="2012-01" db="EMBL/GenBank/DDBJ databases">
        <title>The Genome Sequence of Treponema denticola H-22.</title>
        <authorList>
            <consortium name="The Broad Institute Genome Sequencing Platform"/>
            <person name="Earl A."/>
            <person name="Ward D."/>
            <person name="Feldgarden M."/>
            <person name="Gevers D."/>
            <person name="Blanton J.M."/>
            <person name="Fenno C.J."/>
            <person name="Baranova O.V."/>
            <person name="Mathney J."/>
            <person name="Dewhirst F.E."/>
            <person name="Izard J."/>
            <person name="Young S.K."/>
            <person name="Zeng Q."/>
            <person name="Gargeya S."/>
            <person name="Fitzgerald M."/>
            <person name="Haas B."/>
            <person name="Abouelleil A."/>
            <person name="Alvarado L."/>
            <person name="Arachchi H.M."/>
            <person name="Berlin A."/>
            <person name="Chapman S.B."/>
            <person name="Gearin G."/>
            <person name="Goldberg J."/>
            <person name="Griggs A."/>
            <person name="Gujja S."/>
            <person name="Hansen M."/>
            <person name="Heiman D."/>
            <person name="Howarth C."/>
            <person name="Larimer J."/>
            <person name="Lui A."/>
            <person name="MacDonald P.J.P."/>
            <person name="McCowen C."/>
            <person name="Montmayeur A."/>
            <person name="Murphy C."/>
            <person name="Neiman D."/>
            <person name="Pearson M."/>
            <person name="Priest M."/>
            <person name="Roberts A."/>
            <person name="Saif S."/>
            <person name="Shea T."/>
            <person name="Sisk P."/>
            <person name="Stolte C."/>
            <person name="Sykes S."/>
            <person name="Wortman J."/>
            <person name="Nusbaum C."/>
            <person name="Birren B."/>
        </authorList>
    </citation>
    <scope>NUCLEOTIDE SEQUENCE [LARGE SCALE GENOMIC DNA]</scope>
    <source>
        <strain evidence="1">H-22</strain>
    </source>
</reference>
<dbReference type="RefSeq" id="WP_002682537.1">
    <property type="nucleotide sequence ID" value="NZ_CM001795.1"/>
</dbReference>
<protein>
    <submittedName>
        <fullName evidence="1">Uncharacterized protein</fullName>
    </submittedName>
</protein>
<name>A0A0E2E7N7_TREDN</name>